<evidence type="ECO:0000313" key="1">
    <source>
        <dbReference type="EMBL" id="EME44296.1"/>
    </source>
</evidence>
<dbReference type="EMBL" id="KB446539">
    <property type="protein sequence ID" value="EME44296.1"/>
    <property type="molecule type" value="Genomic_DNA"/>
</dbReference>
<sequence length="166" mass="16898">MGKKTDKGEEAVLLLLCPQIGAPRVCRKVCNPGQSTNALALWLRTGEPKGRETSGAVAIIEWQSELIRDASSDALATPRTALTELSIRGLMLSANAIAGDGSRRAFEVRPGPAAVQMAGRPLSRAEPVLGADCEANSALAKPRCLHHTGTGTGTGTGAGAGAGAGS</sequence>
<protein>
    <submittedName>
        <fullName evidence="1">Uncharacterized protein</fullName>
    </submittedName>
</protein>
<dbReference type="Proteomes" id="UP000016933">
    <property type="component" value="Unassembled WGS sequence"/>
</dbReference>
<reference evidence="1 2" key="2">
    <citation type="journal article" date="2012" name="PLoS Pathog.">
        <title>Diverse lifestyles and strategies of plant pathogenesis encoded in the genomes of eighteen Dothideomycetes fungi.</title>
        <authorList>
            <person name="Ohm R.A."/>
            <person name="Feau N."/>
            <person name="Henrissat B."/>
            <person name="Schoch C.L."/>
            <person name="Horwitz B.A."/>
            <person name="Barry K.W."/>
            <person name="Condon B.J."/>
            <person name="Copeland A.C."/>
            <person name="Dhillon B."/>
            <person name="Glaser F."/>
            <person name="Hesse C.N."/>
            <person name="Kosti I."/>
            <person name="LaButti K."/>
            <person name="Lindquist E.A."/>
            <person name="Lucas S."/>
            <person name="Salamov A.A."/>
            <person name="Bradshaw R.E."/>
            <person name="Ciuffetti L."/>
            <person name="Hamelin R.C."/>
            <person name="Kema G.H.J."/>
            <person name="Lawrence C."/>
            <person name="Scott J.A."/>
            <person name="Spatafora J.W."/>
            <person name="Turgeon B.G."/>
            <person name="de Wit P.J.G.M."/>
            <person name="Zhong S."/>
            <person name="Goodwin S.B."/>
            <person name="Grigoriev I.V."/>
        </authorList>
    </citation>
    <scope>NUCLEOTIDE SEQUENCE [LARGE SCALE GENOMIC DNA]</scope>
    <source>
        <strain evidence="2">NZE10 / CBS 128990</strain>
    </source>
</reference>
<gene>
    <name evidence="1" type="ORF">DOTSEDRAFT_24363</name>
</gene>
<proteinExistence type="predicted"/>
<dbReference type="AlphaFoldDB" id="N1PLS2"/>
<evidence type="ECO:0000313" key="2">
    <source>
        <dbReference type="Proteomes" id="UP000016933"/>
    </source>
</evidence>
<organism evidence="1 2">
    <name type="scientific">Dothistroma septosporum (strain NZE10 / CBS 128990)</name>
    <name type="common">Red band needle blight fungus</name>
    <name type="synonym">Mycosphaerella pini</name>
    <dbReference type="NCBI Taxonomy" id="675120"/>
    <lineage>
        <taxon>Eukaryota</taxon>
        <taxon>Fungi</taxon>
        <taxon>Dikarya</taxon>
        <taxon>Ascomycota</taxon>
        <taxon>Pezizomycotina</taxon>
        <taxon>Dothideomycetes</taxon>
        <taxon>Dothideomycetidae</taxon>
        <taxon>Mycosphaerellales</taxon>
        <taxon>Mycosphaerellaceae</taxon>
        <taxon>Dothistroma</taxon>
    </lineage>
</organism>
<reference evidence="2" key="1">
    <citation type="journal article" date="2012" name="PLoS Genet.">
        <title>The genomes of the fungal plant pathogens Cladosporium fulvum and Dothistroma septosporum reveal adaptation to different hosts and lifestyles but also signatures of common ancestry.</title>
        <authorList>
            <person name="de Wit P.J.G.M."/>
            <person name="van der Burgt A."/>
            <person name="Oekmen B."/>
            <person name="Stergiopoulos I."/>
            <person name="Abd-Elsalam K.A."/>
            <person name="Aerts A.L."/>
            <person name="Bahkali A.H."/>
            <person name="Beenen H.G."/>
            <person name="Chettri P."/>
            <person name="Cox M.P."/>
            <person name="Datema E."/>
            <person name="de Vries R.P."/>
            <person name="Dhillon B."/>
            <person name="Ganley A.R."/>
            <person name="Griffiths S.A."/>
            <person name="Guo Y."/>
            <person name="Hamelin R.C."/>
            <person name="Henrissat B."/>
            <person name="Kabir M.S."/>
            <person name="Jashni M.K."/>
            <person name="Kema G."/>
            <person name="Klaubauf S."/>
            <person name="Lapidus A."/>
            <person name="Levasseur A."/>
            <person name="Lindquist E."/>
            <person name="Mehrabi R."/>
            <person name="Ohm R.A."/>
            <person name="Owen T.J."/>
            <person name="Salamov A."/>
            <person name="Schwelm A."/>
            <person name="Schijlen E."/>
            <person name="Sun H."/>
            <person name="van den Burg H.A."/>
            <person name="van Ham R.C.H.J."/>
            <person name="Zhang S."/>
            <person name="Goodwin S.B."/>
            <person name="Grigoriev I.V."/>
            <person name="Collemare J."/>
            <person name="Bradshaw R.E."/>
        </authorList>
    </citation>
    <scope>NUCLEOTIDE SEQUENCE [LARGE SCALE GENOMIC DNA]</scope>
    <source>
        <strain evidence="2">NZE10 / CBS 128990</strain>
    </source>
</reference>
<name>N1PLS2_DOTSN</name>
<keyword evidence="2" id="KW-1185">Reference proteome</keyword>
<accession>N1PLS2</accession>
<dbReference type="HOGENOM" id="CLU_1602681_0_0_1"/>